<proteinExistence type="predicted"/>
<dbReference type="VEuPathDB" id="FungiDB:BO97DRAFT_135973"/>
<sequence>MSTKCRSLFRGTAAIQLVTSISFQKCCHCHVLGLNMVASFPSLGSVTCDLSLGAQLTYESCFLIDINLQLRALFPSFLNWRMSCPNSQAIKVSRTRCFLGEEPEQDLICCAEYSLAIRVLVPVKL</sequence>
<dbReference type="GeneID" id="37194361"/>
<dbReference type="RefSeq" id="XP_025555655.1">
    <property type="nucleotide sequence ID" value="XM_025690072.1"/>
</dbReference>
<dbReference type="AlphaFoldDB" id="A0A395I8Z1"/>
<organism evidence="1 2">
    <name type="scientific">Aspergillus homomorphus (strain CBS 101889)</name>
    <dbReference type="NCBI Taxonomy" id="1450537"/>
    <lineage>
        <taxon>Eukaryota</taxon>
        <taxon>Fungi</taxon>
        <taxon>Dikarya</taxon>
        <taxon>Ascomycota</taxon>
        <taxon>Pezizomycotina</taxon>
        <taxon>Eurotiomycetes</taxon>
        <taxon>Eurotiomycetidae</taxon>
        <taxon>Eurotiales</taxon>
        <taxon>Aspergillaceae</taxon>
        <taxon>Aspergillus</taxon>
        <taxon>Aspergillus subgen. Circumdati</taxon>
    </lineage>
</organism>
<keyword evidence="2" id="KW-1185">Reference proteome</keyword>
<gene>
    <name evidence="1" type="ORF">BO97DRAFT_135973</name>
</gene>
<dbReference type="EMBL" id="KZ824269">
    <property type="protein sequence ID" value="RAL16501.1"/>
    <property type="molecule type" value="Genomic_DNA"/>
</dbReference>
<evidence type="ECO:0000313" key="1">
    <source>
        <dbReference type="EMBL" id="RAL16501.1"/>
    </source>
</evidence>
<accession>A0A395I8Z1</accession>
<name>A0A395I8Z1_ASPHC</name>
<reference evidence="1 2" key="1">
    <citation type="submission" date="2018-02" db="EMBL/GenBank/DDBJ databases">
        <title>The genomes of Aspergillus section Nigri reveals drivers in fungal speciation.</title>
        <authorList>
            <consortium name="DOE Joint Genome Institute"/>
            <person name="Vesth T.C."/>
            <person name="Nybo J."/>
            <person name="Theobald S."/>
            <person name="Brandl J."/>
            <person name="Frisvad J.C."/>
            <person name="Nielsen K.F."/>
            <person name="Lyhne E.K."/>
            <person name="Kogle M.E."/>
            <person name="Kuo A."/>
            <person name="Riley R."/>
            <person name="Clum A."/>
            <person name="Nolan M."/>
            <person name="Lipzen A."/>
            <person name="Salamov A."/>
            <person name="Henrissat B."/>
            <person name="Wiebenga A."/>
            <person name="De vries R.P."/>
            <person name="Grigoriev I.V."/>
            <person name="Mortensen U.H."/>
            <person name="Andersen M.R."/>
            <person name="Baker S.E."/>
        </authorList>
    </citation>
    <scope>NUCLEOTIDE SEQUENCE [LARGE SCALE GENOMIC DNA]</scope>
    <source>
        <strain evidence="1 2">CBS 101889</strain>
    </source>
</reference>
<protein>
    <submittedName>
        <fullName evidence="1">Uncharacterized protein</fullName>
    </submittedName>
</protein>
<dbReference type="Proteomes" id="UP000248961">
    <property type="component" value="Unassembled WGS sequence"/>
</dbReference>
<evidence type="ECO:0000313" key="2">
    <source>
        <dbReference type="Proteomes" id="UP000248961"/>
    </source>
</evidence>